<dbReference type="OrthoDB" id="9770043at2"/>
<dbReference type="RefSeq" id="WP_053393965.1">
    <property type="nucleotide sequence ID" value="NZ_LHPJ01000001.1"/>
</dbReference>
<evidence type="ECO:0000313" key="3">
    <source>
        <dbReference type="EMBL" id="KOO05453.1"/>
    </source>
</evidence>
<name>A0A0M0HV24_VIBNE</name>
<dbReference type="InterPro" id="IPR011041">
    <property type="entry name" value="Quinoprot_gluc/sorb_DH_b-prop"/>
</dbReference>
<dbReference type="AlphaFoldDB" id="A0A0M0HV24"/>
<sequence length="359" mass="39587">MSFKHRVLCAALLLPMQSLAANWAPEEVVSGLNVPWGLSAIDANNVMLTEQNGQISVLNLKTKAVKPLLQVERVAAYGQGGLLDVAHSPFAHDQFYFTYSQRVDDAIETTLAVATYDGKTLNDWQDLLVTYSGSDTGRHFGSRIAFDEKFVYFSVGDRGERKNGQDRATHAGSILRLNPDGSVPDDNPFVGNAKIEPQIWSYGHRNPQGLHFDPQSNSLWSIEHGPRGGDEINLITKGANYGWPVTSHGKEYWGPISVGEAQEKEGIVSPRKVYIPSIAPGSLVLYRGERYPSLDGKLLAGALKLTHINVVSLDQYNNVVKEERILESLGERIRDIEVLPNGEIVFSTDSGKIYRLVGQ</sequence>
<dbReference type="InterPro" id="IPR012938">
    <property type="entry name" value="Glc/Sorbosone_DH"/>
</dbReference>
<keyword evidence="1" id="KW-0732">Signal</keyword>
<feature type="chain" id="PRO_5005600300" evidence="1">
    <location>
        <begin position="21"/>
        <end position="359"/>
    </location>
</feature>
<dbReference type="SUPFAM" id="SSF50952">
    <property type="entry name" value="Soluble quinoprotein glucose dehydrogenase"/>
    <property type="match status" value="1"/>
</dbReference>
<organism evidence="3 4">
    <name type="scientific">Vibrio nereis</name>
    <dbReference type="NCBI Taxonomy" id="693"/>
    <lineage>
        <taxon>Bacteria</taxon>
        <taxon>Pseudomonadati</taxon>
        <taxon>Pseudomonadota</taxon>
        <taxon>Gammaproteobacteria</taxon>
        <taxon>Vibrionales</taxon>
        <taxon>Vibrionaceae</taxon>
        <taxon>Vibrio</taxon>
    </lineage>
</organism>
<dbReference type="PATRIC" id="fig|693.5.peg.250"/>
<feature type="signal peptide" evidence="1">
    <location>
        <begin position="1"/>
        <end position="20"/>
    </location>
</feature>
<evidence type="ECO:0000259" key="2">
    <source>
        <dbReference type="Pfam" id="PF07995"/>
    </source>
</evidence>
<dbReference type="Pfam" id="PF07995">
    <property type="entry name" value="GSDH"/>
    <property type="match status" value="1"/>
</dbReference>
<dbReference type="InterPro" id="IPR011042">
    <property type="entry name" value="6-blade_b-propeller_TolB-like"/>
</dbReference>
<evidence type="ECO:0000313" key="4">
    <source>
        <dbReference type="Proteomes" id="UP000037515"/>
    </source>
</evidence>
<protein>
    <submittedName>
        <fullName evidence="3">Dehydrogenase</fullName>
    </submittedName>
</protein>
<dbReference type="EMBL" id="LHPJ01000001">
    <property type="protein sequence ID" value="KOO05453.1"/>
    <property type="molecule type" value="Genomic_DNA"/>
</dbReference>
<dbReference type="PANTHER" id="PTHR19328">
    <property type="entry name" value="HEDGEHOG-INTERACTING PROTEIN"/>
    <property type="match status" value="1"/>
</dbReference>
<dbReference type="STRING" id="693.AKJ17_01255"/>
<dbReference type="Proteomes" id="UP000037515">
    <property type="component" value="Unassembled WGS sequence"/>
</dbReference>
<comment type="caution">
    <text evidence="3">The sequence shown here is derived from an EMBL/GenBank/DDBJ whole genome shotgun (WGS) entry which is preliminary data.</text>
</comment>
<evidence type="ECO:0000256" key="1">
    <source>
        <dbReference type="SAM" id="SignalP"/>
    </source>
</evidence>
<gene>
    <name evidence="3" type="ORF">AKJ17_01255</name>
</gene>
<dbReference type="Gene3D" id="2.120.10.30">
    <property type="entry name" value="TolB, C-terminal domain"/>
    <property type="match status" value="1"/>
</dbReference>
<feature type="domain" description="Glucose/Sorbosone dehydrogenase" evidence="2">
    <location>
        <begin position="32"/>
        <end position="355"/>
    </location>
</feature>
<reference evidence="4" key="1">
    <citation type="submission" date="2015-08" db="EMBL/GenBank/DDBJ databases">
        <title>Vibrio galatheae sp. nov., a novel member of the Vibrionaceae family isolated from the Solomon Islands.</title>
        <authorList>
            <person name="Giubergia S."/>
            <person name="Machado H."/>
            <person name="Mateiu R.V."/>
            <person name="Gram L."/>
        </authorList>
    </citation>
    <scope>NUCLEOTIDE SEQUENCE [LARGE SCALE GENOMIC DNA]</scope>
    <source>
        <strain evidence="4">DSM 19584</strain>
    </source>
</reference>
<dbReference type="PANTHER" id="PTHR19328:SF75">
    <property type="entry name" value="ALDOSE SUGAR DEHYDROGENASE YLII"/>
    <property type="match status" value="1"/>
</dbReference>
<keyword evidence="4" id="KW-1185">Reference proteome</keyword>
<accession>A0A0M0HV24</accession>
<proteinExistence type="predicted"/>